<dbReference type="SUPFAM" id="SSF53254">
    <property type="entry name" value="Phosphoglycerate mutase-like"/>
    <property type="match status" value="1"/>
</dbReference>
<feature type="active site" description="Tele-phosphohistidine intermediate" evidence="1">
    <location>
        <position position="169"/>
    </location>
</feature>
<evidence type="ECO:0000256" key="1">
    <source>
        <dbReference type="PIRSR" id="PIRSR613078-1"/>
    </source>
</evidence>
<evidence type="ECO:0000256" key="3">
    <source>
        <dbReference type="SAM" id="MobiDB-lite"/>
    </source>
</evidence>
<dbReference type="Gene3D" id="3.40.50.1240">
    <property type="entry name" value="Phosphoglycerate mutase-like"/>
    <property type="match status" value="1"/>
</dbReference>
<protein>
    <submittedName>
        <fullName evidence="4">Uncharacterized protein</fullName>
    </submittedName>
</protein>
<feature type="active site" description="Proton donor/acceptor" evidence="1">
    <location>
        <position position="251"/>
    </location>
</feature>
<dbReference type="CDD" id="cd07067">
    <property type="entry name" value="HP_PGM_like"/>
    <property type="match status" value="1"/>
</dbReference>
<proteinExistence type="predicted"/>
<reference evidence="4 5" key="1">
    <citation type="submission" date="2014-11" db="EMBL/GenBank/DDBJ databases">
        <authorList>
            <person name="Zhu J."/>
            <person name="Qi W."/>
            <person name="Song R."/>
        </authorList>
    </citation>
    <scope>NUCLEOTIDE SEQUENCE [LARGE SCALE GENOMIC DNA]</scope>
</reference>
<feature type="binding site" evidence="2">
    <location>
        <begin position="168"/>
        <end position="175"/>
    </location>
    <ligand>
        <name>substrate</name>
    </ligand>
</feature>
<evidence type="ECO:0000256" key="2">
    <source>
        <dbReference type="PIRSR" id="PIRSR613078-2"/>
    </source>
</evidence>
<organism evidence="4 5">
    <name type="scientific">Vitrella brassicaformis (strain CCMP3155)</name>
    <dbReference type="NCBI Taxonomy" id="1169540"/>
    <lineage>
        <taxon>Eukaryota</taxon>
        <taxon>Sar</taxon>
        <taxon>Alveolata</taxon>
        <taxon>Colpodellida</taxon>
        <taxon>Vitrellaceae</taxon>
        <taxon>Vitrella</taxon>
    </lineage>
</organism>
<dbReference type="InterPro" id="IPR052765">
    <property type="entry name" value="PGM-Related"/>
</dbReference>
<dbReference type="SMART" id="SM00855">
    <property type="entry name" value="PGAM"/>
    <property type="match status" value="1"/>
</dbReference>
<accession>A0A0G4GQE5</accession>
<dbReference type="Proteomes" id="UP000041254">
    <property type="component" value="Unassembled WGS sequence"/>
</dbReference>
<dbReference type="OrthoDB" id="10261749at2759"/>
<dbReference type="PANTHER" id="PTHR46192">
    <property type="entry name" value="BROAD-RANGE ACID PHOSPHATASE DET1"/>
    <property type="match status" value="1"/>
</dbReference>
<sequence length="413" mass="47321">MSVLPAAECPDPPHEAPRLNFLPWDPSQVCLAPHSPFHQETRSTRSDTLSDMSARLHLIPPATSANGGTSSTESATSLTRRARQLAPDCPRTDQDSDSPVSISSTLPVSPSFMAREKDGWGQWSITKWLYYWGELFLDLLAELVVKVLSTLIWRHRTKTRPKRIILVRHGESLGNKYPSTYFDVPDNLIPLTDKGRREAREAGESLKQLIGNETVSFYVSPFLRTAQTFEEMIKAFDRGQYWVRYEPRIREQEWGFLPGKESFEEARAKRQHVGRFFFRFQGGESGADVYDRVTSFLHTLFREFDSKGGQMDNVILVSHGFTCRVFIMRYFHYSYQEMESWENLRNCEYVILEKNKSGAYECITPLERNPLAPPLTDHGPCMCRTCSKAAGKGPIPPRDKSRYSVLTDIFRND</sequence>
<feature type="compositionally biased region" description="Polar residues" evidence="3">
    <location>
        <begin position="63"/>
        <end position="79"/>
    </location>
</feature>
<feature type="binding site" evidence="2">
    <location>
        <position position="224"/>
    </location>
    <ligand>
        <name>substrate</name>
    </ligand>
</feature>
<evidence type="ECO:0000313" key="4">
    <source>
        <dbReference type="EMBL" id="CEM32665.1"/>
    </source>
</evidence>
<dbReference type="PhylomeDB" id="A0A0G4GQE5"/>
<dbReference type="STRING" id="1169540.A0A0G4GQE5"/>
<dbReference type="InterPro" id="IPR013078">
    <property type="entry name" value="His_Pase_superF_clade-1"/>
</dbReference>
<gene>
    <name evidence="4" type="ORF">Vbra_18338</name>
</gene>
<dbReference type="VEuPathDB" id="CryptoDB:Vbra_18338"/>
<dbReference type="EMBL" id="CDMY01000759">
    <property type="protein sequence ID" value="CEM32665.1"/>
    <property type="molecule type" value="Genomic_DNA"/>
</dbReference>
<dbReference type="AlphaFoldDB" id="A0A0G4GQE5"/>
<name>A0A0G4GQE5_VITBC</name>
<feature type="region of interest" description="Disordered" evidence="3">
    <location>
        <begin position="59"/>
        <end position="104"/>
    </location>
</feature>
<dbReference type="InParanoid" id="A0A0G4GQE5"/>
<keyword evidence="5" id="KW-1185">Reference proteome</keyword>
<dbReference type="Pfam" id="PF00300">
    <property type="entry name" value="His_Phos_1"/>
    <property type="match status" value="1"/>
</dbReference>
<dbReference type="InterPro" id="IPR029033">
    <property type="entry name" value="His_PPase_superfam"/>
</dbReference>
<evidence type="ECO:0000313" key="5">
    <source>
        <dbReference type="Proteomes" id="UP000041254"/>
    </source>
</evidence>